<dbReference type="SUPFAM" id="SSF56349">
    <property type="entry name" value="DNA breaking-rejoining enzymes"/>
    <property type="match status" value="1"/>
</dbReference>
<dbReference type="RefSeq" id="WP_016546533.1">
    <property type="nucleotide sequence ID" value="NZ_JBHILI010000005.1"/>
</dbReference>
<evidence type="ECO:0000256" key="2">
    <source>
        <dbReference type="ARBA" id="ARBA00023125"/>
    </source>
</evidence>
<dbReference type="InterPro" id="IPR013762">
    <property type="entry name" value="Integrase-like_cat_sf"/>
</dbReference>
<protein>
    <submittedName>
        <fullName evidence="5">Tyrosine-type recombinase/integrase</fullName>
    </submittedName>
</protein>
<keyword evidence="3" id="KW-0233">DNA recombination</keyword>
<evidence type="ECO:0000259" key="4">
    <source>
        <dbReference type="PROSITE" id="PS51898"/>
    </source>
</evidence>
<comment type="caution">
    <text evidence="5">The sequence shown here is derived from an EMBL/GenBank/DDBJ whole genome shotgun (WGS) entry which is preliminary data.</text>
</comment>
<dbReference type="Pfam" id="PF00589">
    <property type="entry name" value="Phage_integrase"/>
    <property type="match status" value="1"/>
</dbReference>
<sequence length="194" mass="22012">MKYKTIGVQEGSLKSEKVFTKEEVGVLLNAARTNENHYLWLRLIYSFGLQISELVELRVADLDWESNRIRIHSSHKLSSRNPEIPISLRRDLWFAAQGKTAEEFLCAGRKGRIHPRTVQKMFSKLGELTGIEVSVVGLRRTLAAHLFEAGWDPESIRERLGLSSKKSLRELVGVLDRESKAKIFPLEEIQGSAA</sequence>
<gene>
    <name evidence="5" type="ORF">ACE5IX_08780</name>
</gene>
<evidence type="ECO:0000256" key="1">
    <source>
        <dbReference type="ARBA" id="ARBA00008857"/>
    </source>
</evidence>
<evidence type="ECO:0000313" key="5">
    <source>
        <dbReference type="EMBL" id="MFB5736598.1"/>
    </source>
</evidence>
<proteinExistence type="inferred from homology"/>
<dbReference type="PANTHER" id="PTHR30349">
    <property type="entry name" value="PHAGE INTEGRASE-RELATED"/>
    <property type="match status" value="1"/>
</dbReference>
<dbReference type="InterPro" id="IPR050090">
    <property type="entry name" value="Tyrosine_recombinase_XerCD"/>
</dbReference>
<feature type="domain" description="Tyr recombinase" evidence="4">
    <location>
        <begin position="14"/>
        <end position="185"/>
    </location>
</feature>
<dbReference type="EMBL" id="JBHILJ010000004">
    <property type="protein sequence ID" value="MFB5736598.1"/>
    <property type="molecule type" value="Genomic_DNA"/>
</dbReference>
<organism evidence="5 6">
    <name type="scientific">Leptospira wolffii</name>
    <dbReference type="NCBI Taxonomy" id="409998"/>
    <lineage>
        <taxon>Bacteria</taxon>
        <taxon>Pseudomonadati</taxon>
        <taxon>Spirochaetota</taxon>
        <taxon>Spirochaetia</taxon>
        <taxon>Leptospirales</taxon>
        <taxon>Leptospiraceae</taxon>
        <taxon>Leptospira</taxon>
    </lineage>
</organism>
<dbReference type="InterPro" id="IPR002104">
    <property type="entry name" value="Integrase_catalytic"/>
</dbReference>
<evidence type="ECO:0000313" key="6">
    <source>
        <dbReference type="Proteomes" id="UP001580391"/>
    </source>
</evidence>
<comment type="similarity">
    <text evidence="1">Belongs to the 'phage' integrase family.</text>
</comment>
<reference evidence="5 6" key="1">
    <citation type="submission" date="2024-09" db="EMBL/GenBank/DDBJ databases">
        <title>Taxonomic and Genotyping Characterization of Leptospira Strains isolated from Multiple Sources in Colombia highlights the importance of intermediate species.</title>
        <authorList>
            <person name="Torres Higuera L."/>
            <person name="Rojas Tapias D."/>
            <person name="Jimenez Velasquez S."/>
            <person name="Renjifo Ibanez C."/>
        </authorList>
    </citation>
    <scope>NUCLEOTIDE SEQUENCE [LARGE SCALE GENOMIC DNA]</scope>
    <source>
        <strain evidence="5 6">Lep080</strain>
    </source>
</reference>
<name>A0ABV5BMS3_9LEPT</name>
<dbReference type="Proteomes" id="UP001580391">
    <property type="component" value="Unassembled WGS sequence"/>
</dbReference>
<keyword evidence="2" id="KW-0238">DNA-binding</keyword>
<dbReference type="InterPro" id="IPR011010">
    <property type="entry name" value="DNA_brk_join_enz"/>
</dbReference>
<dbReference type="PROSITE" id="PS51898">
    <property type="entry name" value="TYR_RECOMBINASE"/>
    <property type="match status" value="1"/>
</dbReference>
<dbReference type="PANTHER" id="PTHR30349:SF41">
    <property type="entry name" value="INTEGRASE_RECOMBINASE PROTEIN MJ0367-RELATED"/>
    <property type="match status" value="1"/>
</dbReference>
<evidence type="ECO:0000256" key="3">
    <source>
        <dbReference type="ARBA" id="ARBA00023172"/>
    </source>
</evidence>
<accession>A0ABV5BMS3</accession>
<keyword evidence="6" id="KW-1185">Reference proteome</keyword>
<dbReference type="Gene3D" id="1.10.443.10">
    <property type="entry name" value="Intergrase catalytic core"/>
    <property type="match status" value="1"/>
</dbReference>